<keyword evidence="2" id="KW-1185">Reference proteome</keyword>
<dbReference type="STRING" id="546364.SAMN04489730_6926"/>
<dbReference type="OrthoDB" id="4571738at2"/>
<accession>A0A1K1SVI2</accession>
<proteinExistence type="predicted"/>
<dbReference type="EMBL" id="FPJG01000006">
    <property type="protein sequence ID" value="SFW88330.1"/>
    <property type="molecule type" value="Genomic_DNA"/>
</dbReference>
<protein>
    <submittedName>
        <fullName evidence="1">Uncharacterized protein</fullName>
    </submittedName>
</protein>
<reference evidence="2" key="1">
    <citation type="submission" date="2016-11" db="EMBL/GenBank/DDBJ databases">
        <authorList>
            <person name="Varghese N."/>
            <person name="Submissions S."/>
        </authorList>
    </citation>
    <scope>NUCLEOTIDE SEQUENCE [LARGE SCALE GENOMIC DNA]</scope>
    <source>
        <strain evidence="2">DSM 44671</strain>
    </source>
</reference>
<dbReference type="Proteomes" id="UP000182740">
    <property type="component" value="Unassembled WGS sequence"/>
</dbReference>
<gene>
    <name evidence="1" type="ORF">SAMN04489730_6926</name>
</gene>
<sequence>MTVPDQRRIEQYHREGFLLVPEALAVRDVRRLQDRTELVTGLLRRGVIDGDFTGERDEIMWCRRLSATWLLHRAEYATTVYEDRYPDALAQLGIPLEAGTHTAAWRRGLTEA</sequence>
<dbReference type="RefSeq" id="WP_072480176.1">
    <property type="nucleotide sequence ID" value="NZ_FPJG01000006.1"/>
</dbReference>
<dbReference type="AlphaFoldDB" id="A0A1K1SVI2"/>
<evidence type="ECO:0000313" key="2">
    <source>
        <dbReference type="Proteomes" id="UP000182740"/>
    </source>
</evidence>
<organism evidence="1 2">
    <name type="scientific">Amycolatopsis australiensis</name>
    <dbReference type="NCBI Taxonomy" id="546364"/>
    <lineage>
        <taxon>Bacteria</taxon>
        <taxon>Bacillati</taxon>
        <taxon>Actinomycetota</taxon>
        <taxon>Actinomycetes</taxon>
        <taxon>Pseudonocardiales</taxon>
        <taxon>Pseudonocardiaceae</taxon>
        <taxon>Amycolatopsis</taxon>
    </lineage>
</organism>
<evidence type="ECO:0000313" key="1">
    <source>
        <dbReference type="EMBL" id="SFW88330.1"/>
    </source>
</evidence>
<name>A0A1K1SVI2_9PSEU</name>